<protein>
    <submittedName>
        <fullName evidence="1">Uncharacterized protein</fullName>
    </submittedName>
</protein>
<evidence type="ECO:0000313" key="1">
    <source>
        <dbReference type="EMBL" id="KAH7863366.1"/>
    </source>
</evidence>
<gene>
    <name evidence="1" type="ORF">Vadar_016623</name>
</gene>
<proteinExistence type="predicted"/>
<evidence type="ECO:0000313" key="2">
    <source>
        <dbReference type="Proteomes" id="UP000828048"/>
    </source>
</evidence>
<comment type="caution">
    <text evidence="1">The sequence shown here is derived from an EMBL/GenBank/DDBJ whole genome shotgun (WGS) entry which is preliminary data.</text>
</comment>
<dbReference type="Proteomes" id="UP000828048">
    <property type="component" value="Chromosome 12"/>
</dbReference>
<name>A0ACB7ZC86_9ERIC</name>
<sequence>MLVLKAVVDPSWFFKQFLQQFDQACILTALKDLLRIKTWTLHRGRDRLAPPRHLQLLGYEAHCEDTDIAGGHICLLDWPIANINNSSLLYLLPLYFIVSLGCYGLLMVGVGLMQFPTCPHEAVLLQQDIVEAKEYLKQRGVDVCLD</sequence>
<dbReference type="EMBL" id="CM037162">
    <property type="protein sequence ID" value="KAH7863366.1"/>
    <property type="molecule type" value="Genomic_DNA"/>
</dbReference>
<reference evidence="1 2" key="1">
    <citation type="journal article" date="2021" name="Hortic Res">
        <title>High-quality reference genome and annotation aids understanding of berry development for evergreen blueberry (Vaccinium darrowii).</title>
        <authorList>
            <person name="Yu J."/>
            <person name="Hulse-Kemp A.M."/>
            <person name="Babiker E."/>
            <person name="Staton M."/>
        </authorList>
    </citation>
    <scope>NUCLEOTIDE SEQUENCE [LARGE SCALE GENOMIC DNA]</scope>
    <source>
        <strain evidence="2">cv. NJ 8807/NJ 8810</strain>
        <tissue evidence="1">Young leaf</tissue>
    </source>
</reference>
<keyword evidence="2" id="KW-1185">Reference proteome</keyword>
<organism evidence="1 2">
    <name type="scientific">Vaccinium darrowii</name>
    <dbReference type="NCBI Taxonomy" id="229202"/>
    <lineage>
        <taxon>Eukaryota</taxon>
        <taxon>Viridiplantae</taxon>
        <taxon>Streptophyta</taxon>
        <taxon>Embryophyta</taxon>
        <taxon>Tracheophyta</taxon>
        <taxon>Spermatophyta</taxon>
        <taxon>Magnoliopsida</taxon>
        <taxon>eudicotyledons</taxon>
        <taxon>Gunneridae</taxon>
        <taxon>Pentapetalae</taxon>
        <taxon>asterids</taxon>
        <taxon>Ericales</taxon>
        <taxon>Ericaceae</taxon>
        <taxon>Vaccinioideae</taxon>
        <taxon>Vaccinieae</taxon>
        <taxon>Vaccinium</taxon>
    </lineage>
</organism>
<accession>A0ACB7ZC86</accession>